<dbReference type="GO" id="GO:0030864">
    <property type="term" value="C:cortical actin cytoskeleton"/>
    <property type="evidence" value="ECO:0007669"/>
    <property type="project" value="TreeGrafter"/>
</dbReference>
<dbReference type="AlphaFoldDB" id="G4U2Q9"/>
<dbReference type="eggNOG" id="KOG3655">
    <property type="taxonomic scope" value="Eukaryota"/>
</dbReference>
<dbReference type="PROSITE" id="PS51263">
    <property type="entry name" value="ADF_H"/>
    <property type="match status" value="1"/>
</dbReference>
<organism evidence="4 5">
    <name type="scientific">Serendipita indica (strain DSM 11827)</name>
    <name type="common">Root endophyte fungus</name>
    <name type="synonym">Piriformospora indica</name>
    <dbReference type="NCBI Taxonomy" id="1109443"/>
    <lineage>
        <taxon>Eukaryota</taxon>
        <taxon>Fungi</taxon>
        <taxon>Dikarya</taxon>
        <taxon>Basidiomycota</taxon>
        <taxon>Agaricomycotina</taxon>
        <taxon>Agaricomycetes</taxon>
        <taxon>Sebacinales</taxon>
        <taxon>Serendipitaceae</taxon>
        <taxon>Serendipita</taxon>
    </lineage>
</organism>
<dbReference type="GO" id="GO:0030833">
    <property type="term" value="P:regulation of actin filament polymerization"/>
    <property type="evidence" value="ECO:0007669"/>
    <property type="project" value="TreeGrafter"/>
</dbReference>
<dbReference type="Gene3D" id="2.30.29.30">
    <property type="entry name" value="Pleckstrin-homology domain (PH domain)/Phosphotyrosine-binding domain (PTB)"/>
    <property type="match status" value="1"/>
</dbReference>
<evidence type="ECO:0000313" key="5">
    <source>
        <dbReference type="Proteomes" id="UP000007148"/>
    </source>
</evidence>
<dbReference type="SUPFAM" id="SSF50729">
    <property type="entry name" value="PH domain-like"/>
    <property type="match status" value="1"/>
</dbReference>
<feature type="region of interest" description="Disordered" evidence="1">
    <location>
        <begin position="320"/>
        <end position="348"/>
    </location>
</feature>
<feature type="compositionally biased region" description="Polar residues" evidence="1">
    <location>
        <begin position="159"/>
        <end position="182"/>
    </location>
</feature>
<accession>G4U2Q9</accession>
<feature type="domain" description="PH" evidence="2">
    <location>
        <begin position="478"/>
        <end position="581"/>
    </location>
</feature>
<dbReference type="InterPro" id="IPR011993">
    <property type="entry name" value="PH-like_dom_sf"/>
</dbReference>
<dbReference type="PROSITE" id="PS50003">
    <property type="entry name" value="PH_DOMAIN"/>
    <property type="match status" value="1"/>
</dbReference>
<dbReference type="OMA" id="RFILITW"/>
<dbReference type="EMBL" id="CAFZ01001876">
    <property type="protein sequence ID" value="CCA77898.1"/>
    <property type="molecule type" value="Genomic_DNA"/>
</dbReference>
<dbReference type="Pfam" id="PF00241">
    <property type="entry name" value="Cofilin_ADF"/>
    <property type="match status" value="1"/>
</dbReference>
<dbReference type="STRING" id="1109443.G4U2Q9"/>
<evidence type="ECO:0008006" key="6">
    <source>
        <dbReference type="Google" id="ProtNLM"/>
    </source>
</evidence>
<dbReference type="Gene3D" id="3.40.20.10">
    <property type="entry name" value="Severin"/>
    <property type="match status" value="1"/>
</dbReference>
<dbReference type="Proteomes" id="UP000007148">
    <property type="component" value="Unassembled WGS sequence"/>
</dbReference>
<name>G4U2Q9_SERID</name>
<gene>
    <name evidence="4" type="ORF">PIIN_00542</name>
</gene>
<feature type="region of interest" description="Disordered" evidence="1">
    <location>
        <begin position="135"/>
        <end position="201"/>
    </location>
</feature>
<keyword evidence="5" id="KW-1185">Reference proteome</keyword>
<reference evidence="4 5" key="1">
    <citation type="journal article" date="2011" name="PLoS Pathog.">
        <title>Endophytic Life Strategies Decoded by Genome and Transcriptome Analyses of the Mutualistic Root Symbiont Piriformospora indica.</title>
        <authorList>
            <person name="Zuccaro A."/>
            <person name="Lahrmann U."/>
            <person name="Guldener U."/>
            <person name="Langen G."/>
            <person name="Pfiffi S."/>
            <person name="Biedenkopf D."/>
            <person name="Wong P."/>
            <person name="Samans B."/>
            <person name="Grimm C."/>
            <person name="Basiewicz M."/>
            <person name="Murat C."/>
            <person name="Martin F."/>
            <person name="Kogel K.H."/>
        </authorList>
    </citation>
    <scope>NUCLEOTIDE SEQUENCE [LARGE SCALE GENOMIC DNA]</scope>
    <source>
        <strain evidence="4 5">DSM 11827</strain>
    </source>
</reference>
<dbReference type="PANTHER" id="PTHR10829:SF56">
    <property type="entry name" value="ADF-H DOMAIN-CONTAINING PROTEIN"/>
    <property type="match status" value="1"/>
</dbReference>
<dbReference type="CDD" id="cd00821">
    <property type="entry name" value="PH"/>
    <property type="match status" value="1"/>
</dbReference>
<dbReference type="InterPro" id="IPR029006">
    <property type="entry name" value="ADF-H/Gelsolin-like_dom_sf"/>
</dbReference>
<protein>
    <recommendedName>
        <fullName evidence="6">ADF-H domain-containing protein</fullName>
    </recommendedName>
</protein>
<dbReference type="PANTHER" id="PTHR10829">
    <property type="entry name" value="CORTACTIN AND DREBRIN"/>
    <property type="match status" value="1"/>
</dbReference>
<dbReference type="GO" id="GO:0005884">
    <property type="term" value="C:actin filament"/>
    <property type="evidence" value="ECO:0007669"/>
    <property type="project" value="TreeGrafter"/>
</dbReference>
<dbReference type="InterPro" id="IPR001849">
    <property type="entry name" value="PH_domain"/>
</dbReference>
<proteinExistence type="predicted"/>
<feature type="domain" description="ADF-H" evidence="3">
    <location>
        <begin position="2"/>
        <end position="124"/>
    </location>
</feature>
<evidence type="ECO:0000256" key="1">
    <source>
        <dbReference type="SAM" id="MobiDB-lite"/>
    </source>
</evidence>
<sequence>MSVDISDPRIQQAYAAIVRGDAVNWLILSYANTRDTLTLLATGTGGIEELQRTLQDDDAYFALVREQDKICLINFFPSSISGVRRARALVHARAVTSLFKASNVTLTVQNAHQVEISAIRAKLGLDRLPLYEKAPRAANGLPPNRASQSSAVVAETPTPRAQSPASLTSTRSSRLPQYTGSSLARKEEEEAPPTPTKPPTVLRRISAQEKRDAPLPPPPPPAEDADDYEIVNAPIVTANAIAARLRGVSMADSMFSDNQSQYSTDTAYKTSRIRGLSETSYTYREESTELGYLSGDTTYSRPLFLTEAQEQAALSRARWAEEREEIGNPHRRGRTKSDLQREREQEEIEMARAAAEAAARRKYEKEQQALQEAEEEERKKVAFQEAQRRRAADRLRREQLRREEEERERIAAEERRRAAQERRLEEARKAEERRLEEKRRQEERERREEERRRAAESERLARMKEIQRRFDSLRLTAGVLLTGYVSIQPGTSIVWRRRFFQLQSDCMLFYKNAEETHTVIDSFELKGYVTGIKEWHQGYDDLRAIPHSFAIEFMDEPAWMMFADSEEDKDVLVSLITQLSRV</sequence>
<dbReference type="InParanoid" id="G4U2Q9"/>
<comment type="caution">
    <text evidence="4">The sequence shown here is derived from an EMBL/GenBank/DDBJ whole genome shotgun (WGS) entry which is preliminary data.</text>
</comment>
<dbReference type="SUPFAM" id="SSF55753">
    <property type="entry name" value="Actin depolymerizing proteins"/>
    <property type="match status" value="1"/>
</dbReference>
<dbReference type="InterPro" id="IPR002108">
    <property type="entry name" value="ADF-H"/>
</dbReference>
<evidence type="ECO:0000259" key="3">
    <source>
        <dbReference type="PROSITE" id="PS51263"/>
    </source>
</evidence>
<evidence type="ECO:0000259" key="2">
    <source>
        <dbReference type="PROSITE" id="PS50003"/>
    </source>
</evidence>
<dbReference type="GO" id="GO:0051015">
    <property type="term" value="F:actin filament binding"/>
    <property type="evidence" value="ECO:0007669"/>
    <property type="project" value="TreeGrafter"/>
</dbReference>
<dbReference type="OrthoDB" id="2123378at2759"/>
<feature type="region of interest" description="Disordered" evidence="1">
    <location>
        <begin position="422"/>
        <end position="456"/>
    </location>
</feature>
<dbReference type="HOGENOM" id="CLU_014670_0_0_1"/>
<dbReference type="GO" id="GO:0030427">
    <property type="term" value="C:site of polarized growth"/>
    <property type="evidence" value="ECO:0007669"/>
    <property type="project" value="TreeGrafter"/>
</dbReference>
<feature type="compositionally biased region" description="Basic and acidic residues" evidence="1">
    <location>
        <begin position="335"/>
        <end position="344"/>
    </location>
</feature>
<evidence type="ECO:0000313" key="4">
    <source>
        <dbReference type="EMBL" id="CCA77898.1"/>
    </source>
</evidence>